<feature type="region of interest" description="Disordered" evidence="1">
    <location>
        <begin position="78"/>
        <end position="106"/>
    </location>
</feature>
<organism evidence="2 3">
    <name type="scientific">Natrinema versiforme</name>
    <dbReference type="NCBI Taxonomy" id="88724"/>
    <lineage>
        <taxon>Archaea</taxon>
        <taxon>Methanobacteriati</taxon>
        <taxon>Methanobacteriota</taxon>
        <taxon>Stenosarchaea group</taxon>
        <taxon>Halobacteria</taxon>
        <taxon>Halobacteriales</taxon>
        <taxon>Natrialbaceae</taxon>
        <taxon>Natrinema</taxon>
    </lineage>
</organism>
<reference evidence="3" key="1">
    <citation type="submission" date="2019-05" db="EMBL/GenBank/DDBJ databases">
        <title>Genome sequence and methylation pattern of the halophilic Archaeon Natrinema versiforme BOL5-4.</title>
        <authorList>
            <person name="DasSarma P."/>
            <person name="Anton B.P."/>
            <person name="DasSarma S.L."/>
            <person name="Martinez F.L."/>
            <person name="Guzman D."/>
            <person name="Roberts R.J."/>
            <person name="DasSarma S."/>
        </authorList>
    </citation>
    <scope>NUCLEOTIDE SEQUENCE [LARGE SCALE GENOMIC DNA]</scope>
    <source>
        <strain evidence="3">BOL5-4</strain>
    </source>
</reference>
<proteinExistence type="predicted"/>
<sequence>MVAVPFRALFEGSNNRYYTDWQVRRRLRTGAWALCMRQRAPARWLVETKAEALLSLAPIEPAELPTGVEIRVADDRARVVDPRDRSPTTGSNRTATDEGETAPTER</sequence>
<dbReference type="KEGG" id="nvr:FEJ81_06795"/>
<dbReference type="AlphaFoldDB" id="A0A4P8WFG9"/>
<evidence type="ECO:0000313" key="3">
    <source>
        <dbReference type="Proteomes" id="UP000302218"/>
    </source>
</evidence>
<evidence type="ECO:0000256" key="1">
    <source>
        <dbReference type="SAM" id="MobiDB-lite"/>
    </source>
</evidence>
<dbReference type="GeneID" id="40264966"/>
<dbReference type="RefSeq" id="WP_138244574.1">
    <property type="nucleotide sequence ID" value="NZ_CP040330.1"/>
</dbReference>
<dbReference type="EMBL" id="CP040330">
    <property type="protein sequence ID" value="QCS42078.1"/>
    <property type="molecule type" value="Genomic_DNA"/>
</dbReference>
<protein>
    <submittedName>
        <fullName evidence="2">Uncharacterized protein</fullName>
    </submittedName>
</protein>
<dbReference type="Proteomes" id="UP000302218">
    <property type="component" value="Chromosome"/>
</dbReference>
<evidence type="ECO:0000313" key="2">
    <source>
        <dbReference type="EMBL" id="QCS42078.1"/>
    </source>
</evidence>
<name>A0A4P8WFG9_9EURY</name>
<gene>
    <name evidence="2" type="ORF">FEJ81_06795</name>
</gene>
<dbReference type="OrthoDB" id="170784at2157"/>
<accession>A0A4P8WFG9</accession>